<organism evidence="2 3">
    <name type="scientific">Tulasnella calospora MUT 4182</name>
    <dbReference type="NCBI Taxonomy" id="1051891"/>
    <lineage>
        <taxon>Eukaryota</taxon>
        <taxon>Fungi</taxon>
        <taxon>Dikarya</taxon>
        <taxon>Basidiomycota</taxon>
        <taxon>Agaricomycotina</taxon>
        <taxon>Agaricomycetes</taxon>
        <taxon>Cantharellales</taxon>
        <taxon>Tulasnellaceae</taxon>
        <taxon>Tulasnella</taxon>
    </lineage>
</organism>
<name>A0A0C3QNR9_9AGAM</name>
<dbReference type="Proteomes" id="UP000054248">
    <property type="component" value="Unassembled WGS sequence"/>
</dbReference>
<sequence length="249" mass="27118">MADYAVSCFADDALEWSISVDRDVLEDWDVLQRALMQEYCRYRVSSVEGSGAARTTTDTAPPAAAPAAPGVTPTTNASTMTGFIRIVAETPEAGNYMSKKVDPHYGVLLTCTELGDAARVRLSSYGIQFVDFPEPYCWLGIIITESSAKNGQIGRESFGNLCPTSAPTSHVMGTSVKDIAGPARSNIWLFQSLDSCIVSTWSSVDYTYILQPVVNLGNNRLLAATNYPKFTKNNSQNNYAKARLIFEPV</sequence>
<accession>A0A0C3QNR9</accession>
<dbReference type="AlphaFoldDB" id="A0A0C3QNR9"/>
<feature type="compositionally biased region" description="Low complexity" evidence="1">
    <location>
        <begin position="52"/>
        <end position="72"/>
    </location>
</feature>
<feature type="region of interest" description="Disordered" evidence="1">
    <location>
        <begin position="51"/>
        <end position="72"/>
    </location>
</feature>
<gene>
    <name evidence="2" type="ORF">M407DRAFT_242863</name>
</gene>
<dbReference type="EMBL" id="KN822990">
    <property type="protein sequence ID" value="KIO28804.1"/>
    <property type="molecule type" value="Genomic_DNA"/>
</dbReference>
<dbReference type="OrthoDB" id="3197447at2759"/>
<reference evidence="2 3" key="1">
    <citation type="submission" date="2014-04" db="EMBL/GenBank/DDBJ databases">
        <authorList>
            <consortium name="DOE Joint Genome Institute"/>
            <person name="Kuo A."/>
            <person name="Girlanda M."/>
            <person name="Perotto S."/>
            <person name="Kohler A."/>
            <person name="Nagy L.G."/>
            <person name="Floudas D."/>
            <person name="Copeland A."/>
            <person name="Barry K.W."/>
            <person name="Cichocki N."/>
            <person name="Veneault-Fourrey C."/>
            <person name="LaButti K."/>
            <person name="Lindquist E.A."/>
            <person name="Lipzen A."/>
            <person name="Lundell T."/>
            <person name="Morin E."/>
            <person name="Murat C."/>
            <person name="Sun H."/>
            <person name="Tunlid A."/>
            <person name="Henrissat B."/>
            <person name="Grigoriev I.V."/>
            <person name="Hibbett D.S."/>
            <person name="Martin F."/>
            <person name="Nordberg H.P."/>
            <person name="Cantor M.N."/>
            <person name="Hua S.X."/>
        </authorList>
    </citation>
    <scope>NUCLEOTIDE SEQUENCE [LARGE SCALE GENOMIC DNA]</scope>
    <source>
        <strain evidence="2 3">MUT 4182</strain>
    </source>
</reference>
<protein>
    <submittedName>
        <fullName evidence="2">Uncharacterized protein</fullName>
    </submittedName>
</protein>
<evidence type="ECO:0000313" key="2">
    <source>
        <dbReference type="EMBL" id="KIO28804.1"/>
    </source>
</evidence>
<evidence type="ECO:0000313" key="3">
    <source>
        <dbReference type="Proteomes" id="UP000054248"/>
    </source>
</evidence>
<reference evidence="3" key="2">
    <citation type="submission" date="2015-01" db="EMBL/GenBank/DDBJ databases">
        <title>Evolutionary Origins and Diversification of the Mycorrhizal Mutualists.</title>
        <authorList>
            <consortium name="DOE Joint Genome Institute"/>
            <consortium name="Mycorrhizal Genomics Consortium"/>
            <person name="Kohler A."/>
            <person name="Kuo A."/>
            <person name="Nagy L.G."/>
            <person name="Floudas D."/>
            <person name="Copeland A."/>
            <person name="Barry K.W."/>
            <person name="Cichocki N."/>
            <person name="Veneault-Fourrey C."/>
            <person name="LaButti K."/>
            <person name="Lindquist E.A."/>
            <person name="Lipzen A."/>
            <person name="Lundell T."/>
            <person name="Morin E."/>
            <person name="Murat C."/>
            <person name="Riley R."/>
            <person name="Ohm R."/>
            <person name="Sun H."/>
            <person name="Tunlid A."/>
            <person name="Henrissat B."/>
            <person name="Grigoriev I.V."/>
            <person name="Hibbett D.S."/>
            <person name="Martin F."/>
        </authorList>
    </citation>
    <scope>NUCLEOTIDE SEQUENCE [LARGE SCALE GENOMIC DNA]</scope>
    <source>
        <strain evidence="3">MUT 4182</strain>
    </source>
</reference>
<dbReference type="HOGENOM" id="CLU_1147908_0_0_1"/>
<evidence type="ECO:0000256" key="1">
    <source>
        <dbReference type="SAM" id="MobiDB-lite"/>
    </source>
</evidence>
<proteinExistence type="predicted"/>
<keyword evidence="3" id="KW-1185">Reference proteome</keyword>